<evidence type="ECO:0000256" key="2">
    <source>
        <dbReference type="ARBA" id="ARBA00007599"/>
    </source>
</evidence>
<accession>A0A0G1TEE1</accession>
<dbReference type="GO" id="GO:0002949">
    <property type="term" value="P:tRNA threonylcarbamoyladenosine modification"/>
    <property type="evidence" value="ECO:0007669"/>
    <property type="project" value="InterPro"/>
</dbReference>
<evidence type="ECO:0000313" key="11">
    <source>
        <dbReference type="EMBL" id="KKU43815.1"/>
    </source>
</evidence>
<organism evidence="11 12">
    <name type="scientific">Berkelbacteria bacterium GW2011_GWA2_46_7</name>
    <dbReference type="NCBI Taxonomy" id="1618335"/>
    <lineage>
        <taxon>Bacteria</taxon>
        <taxon>Candidatus Berkelbacteria</taxon>
    </lineage>
</organism>
<dbReference type="EMBL" id="LCMV01000016">
    <property type="protein sequence ID" value="KKU43815.1"/>
    <property type="molecule type" value="Genomic_DNA"/>
</dbReference>
<dbReference type="PANTHER" id="PTHR33540">
    <property type="entry name" value="TRNA THREONYLCARBAMOYLADENOSINE BIOSYNTHESIS PROTEIN TSAE"/>
    <property type="match status" value="1"/>
</dbReference>
<keyword evidence="8" id="KW-0067">ATP-binding</keyword>
<evidence type="ECO:0000256" key="6">
    <source>
        <dbReference type="ARBA" id="ARBA00022723"/>
    </source>
</evidence>
<dbReference type="AlphaFoldDB" id="A0A0G1TEE1"/>
<gene>
    <name evidence="11" type="ORF">UX60_C0016G0002</name>
</gene>
<dbReference type="GO" id="GO:0005737">
    <property type="term" value="C:cytoplasm"/>
    <property type="evidence" value="ECO:0007669"/>
    <property type="project" value="UniProtKB-SubCell"/>
</dbReference>
<evidence type="ECO:0000256" key="10">
    <source>
        <dbReference type="ARBA" id="ARBA00032441"/>
    </source>
</evidence>
<proteinExistence type="inferred from homology"/>
<evidence type="ECO:0000256" key="1">
    <source>
        <dbReference type="ARBA" id="ARBA00004496"/>
    </source>
</evidence>
<keyword evidence="6" id="KW-0479">Metal-binding</keyword>
<comment type="similarity">
    <text evidence="2">Belongs to the TsaE family.</text>
</comment>
<evidence type="ECO:0000256" key="4">
    <source>
        <dbReference type="ARBA" id="ARBA00022490"/>
    </source>
</evidence>
<comment type="caution">
    <text evidence="11">The sequence shown here is derived from an EMBL/GenBank/DDBJ whole genome shotgun (WGS) entry which is preliminary data.</text>
</comment>
<evidence type="ECO:0000256" key="8">
    <source>
        <dbReference type="ARBA" id="ARBA00022840"/>
    </source>
</evidence>
<protein>
    <recommendedName>
        <fullName evidence="3">tRNA threonylcarbamoyladenosine biosynthesis protein TsaE</fullName>
    </recommendedName>
    <alternativeName>
        <fullName evidence="10">t(6)A37 threonylcarbamoyladenosine biosynthesis protein TsaE</fullName>
    </alternativeName>
</protein>
<dbReference type="NCBIfam" id="TIGR00150">
    <property type="entry name" value="T6A_YjeE"/>
    <property type="match status" value="1"/>
</dbReference>
<sequence length="141" mass="16012">MTVTLDELPSIAKQVLDRLSAGDVLALSGPLASGKTTLTQHILRHMGYVGRVTSPTFVLEKHYPVDHNGIKEVVHLDFYRLRPEELTTFGWKEYLGDQTALTIIEWPEIGLEHLPKNIKTIKLEIIDDQTRNFLFSKNLGF</sequence>
<keyword evidence="9" id="KW-0460">Magnesium</keyword>
<dbReference type="Pfam" id="PF02367">
    <property type="entry name" value="TsaE"/>
    <property type="match status" value="1"/>
</dbReference>
<evidence type="ECO:0000256" key="9">
    <source>
        <dbReference type="ARBA" id="ARBA00022842"/>
    </source>
</evidence>
<evidence type="ECO:0000256" key="5">
    <source>
        <dbReference type="ARBA" id="ARBA00022694"/>
    </source>
</evidence>
<keyword evidence="7" id="KW-0547">Nucleotide-binding</keyword>
<dbReference type="SUPFAM" id="SSF52540">
    <property type="entry name" value="P-loop containing nucleoside triphosphate hydrolases"/>
    <property type="match status" value="1"/>
</dbReference>
<evidence type="ECO:0000256" key="3">
    <source>
        <dbReference type="ARBA" id="ARBA00019010"/>
    </source>
</evidence>
<dbReference type="Gene3D" id="3.40.50.300">
    <property type="entry name" value="P-loop containing nucleotide triphosphate hydrolases"/>
    <property type="match status" value="1"/>
</dbReference>
<comment type="subcellular location">
    <subcellularLocation>
        <location evidence="1">Cytoplasm</location>
    </subcellularLocation>
</comment>
<reference evidence="11 12" key="1">
    <citation type="journal article" date="2015" name="Nature">
        <title>rRNA introns, odd ribosomes, and small enigmatic genomes across a large radiation of phyla.</title>
        <authorList>
            <person name="Brown C.T."/>
            <person name="Hug L.A."/>
            <person name="Thomas B.C."/>
            <person name="Sharon I."/>
            <person name="Castelle C.J."/>
            <person name="Singh A."/>
            <person name="Wilkins M.J."/>
            <person name="Williams K.H."/>
            <person name="Banfield J.F."/>
        </authorList>
    </citation>
    <scope>NUCLEOTIDE SEQUENCE [LARGE SCALE GENOMIC DNA]</scope>
</reference>
<name>A0A0G1TEE1_9BACT</name>
<dbReference type="Proteomes" id="UP000034487">
    <property type="component" value="Unassembled WGS sequence"/>
</dbReference>
<dbReference type="PANTHER" id="PTHR33540:SF2">
    <property type="entry name" value="TRNA THREONYLCARBAMOYLADENOSINE BIOSYNTHESIS PROTEIN TSAE"/>
    <property type="match status" value="1"/>
</dbReference>
<evidence type="ECO:0000313" key="12">
    <source>
        <dbReference type="Proteomes" id="UP000034487"/>
    </source>
</evidence>
<evidence type="ECO:0000256" key="7">
    <source>
        <dbReference type="ARBA" id="ARBA00022741"/>
    </source>
</evidence>
<dbReference type="GO" id="GO:0005524">
    <property type="term" value="F:ATP binding"/>
    <property type="evidence" value="ECO:0007669"/>
    <property type="project" value="UniProtKB-KW"/>
</dbReference>
<dbReference type="InterPro" id="IPR003442">
    <property type="entry name" value="T6A_TsaE"/>
</dbReference>
<dbReference type="InterPro" id="IPR027417">
    <property type="entry name" value="P-loop_NTPase"/>
</dbReference>
<keyword evidence="5" id="KW-0819">tRNA processing</keyword>
<keyword evidence="4" id="KW-0963">Cytoplasm</keyword>
<dbReference type="GO" id="GO:0046872">
    <property type="term" value="F:metal ion binding"/>
    <property type="evidence" value="ECO:0007669"/>
    <property type="project" value="UniProtKB-KW"/>
</dbReference>